<sequence>MSSVSMAMLSLEYNNSNGSDTNSDMRLGPPIFLIVSSAVNLLSLLLLLPYIPVLRAAWKLPKSDMLPWIVLNLFLIAINTLGRSNVNLIKAISDSRLGHNEWMLSISSYCRSLLWSLTLSFVANNITPLVLALIEVVCLRRPGLASKQWLFNCVGSVGIWVVSLGMGVPFLFFTYRNAITCTETEYDYQYVIGVVNIFFYALAVYAVFLFYMTLSRQLIWKPSQIIAMEAMICALSLYNILITTTATVVVVSPSLSEILSSIAVGILGLVDLILNLSGLIIFCRYKEAQRLAKAMLPCCWRKCSVQPQN</sequence>
<dbReference type="AlphaFoldDB" id="A0AA96S0G1"/>
<organism evidence="2">
    <name type="scientific">Halisarca dujardinii</name>
    <name type="common">Dujardin's slime sponge</name>
    <dbReference type="NCBI Taxonomy" id="2583056"/>
    <lineage>
        <taxon>Eukaryota</taxon>
        <taxon>Metazoa</taxon>
        <taxon>Porifera</taxon>
        <taxon>Demospongiae</taxon>
        <taxon>Verongimorpha</taxon>
        <taxon>Chondrillida</taxon>
        <taxon>Halisarcidae</taxon>
        <taxon>Halisarca</taxon>
    </lineage>
</organism>
<name>A0AA96S0G1_HALDU</name>
<feature type="transmembrane region" description="Helical" evidence="1">
    <location>
        <begin position="258"/>
        <end position="283"/>
    </location>
</feature>
<keyword evidence="1" id="KW-1133">Transmembrane helix</keyword>
<feature type="transmembrane region" description="Helical" evidence="1">
    <location>
        <begin position="226"/>
        <end position="252"/>
    </location>
</feature>
<feature type="transmembrane region" description="Helical" evidence="1">
    <location>
        <begin position="192"/>
        <end position="214"/>
    </location>
</feature>
<keyword evidence="1" id="KW-0812">Transmembrane</keyword>
<protein>
    <submittedName>
        <fullName evidence="2">Uncharacterized protein 29</fullName>
    </submittedName>
</protein>
<dbReference type="EMBL" id="OR460182">
    <property type="protein sequence ID" value="WNS50105.1"/>
    <property type="molecule type" value="mRNA"/>
</dbReference>
<reference evidence="2" key="1">
    <citation type="submission" date="2023-08" db="EMBL/GenBank/DDBJ databases">
        <authorList>
            <person name="Adameyko K."/>
            <person name="Kravchuk O."/>
            <person name="Lyupina Y."/>
        </authorList>
    </citation>
    <scope>NUCLEOTIDE SEQUENCE</scope>
</reference>
<feature type="transmembrane region" description="Helical" evidence="1">
    <location>
        <begin position="113"/>
        <end position="137"/>
    </location>
</feature>
<evidence type="ECO:0000313" key="2">
    <source>
        <dbReference type="EMBL" id="WNS50105.1"/>
    </source>
</evidence>
<feature type="transmembrane region" description="Helical" evidence="1">
    <location>
        <begin position="31"/>
        <end position="53"/>
    </location>
</feature>
<accession>A0AA96S0G1</accession>
<feature type="transmembrane region" description="Helical" evidence="1">
    <location>
        <begin position="65"/>
        <end position="82"/>
    </location>
</feature>
<proteinExistence type="evidence at transcript level"/>
<keyword evidence="1" id="KW-0472">Membrane</keyword>
<evidence type="ECO:0000256" key="1">
    <source>
        <dbReference type="SAM" id="Phobius"/>
    </source>
</evidence>
<feature type="transmembrane region" description="Helical" evidence="1">
    <location>
        <begin position="149"/>
        <end position="172"/>
    </location>
</feature>